<dbReference type="OrthoDB" id="9991317at2759"/>
<gene>
    <name evidence="1" type="ORF">PACLA_8A089504</name>
</gene>
<dbReference type="Proteomes" id="UP001152795">
    <property type="component" value="Unassembled WGS sequence"/>
</dbReference>
<keyword evidence="2" id="KW-1185">Reference proteome</keyword>
<dbReference type="GO" id="GO:0000127">
    <property type="term" value="C:transcription factor TFIIIC complex"/>
    <property type="evidence" value="ECO:0007669"/>
    <property type="project" value="TreeGrafter"/>
</dbReference>
<evidence type="ECO:0000313" key="1">
    <source>
        <dbReference type="EMBL" id="CAB4025381.1"/>
    </source>
</evidence>
<reference evidence="1" key="1">
    <citation type="submission" date="2020-04" db="EMBL/GenBank/DDBJ databases">
        <authorList>
            <person name="Alioto T."/>
            <person name="Alioto T."/>
            <person name="Gomez Garrido J."/>
        </authorList>
    </citation>
    <scope>NUCLEOTIDE SEQUENCE</scope>
    <source>
        <strain evidence="1">A484AB</strain>
    </source>
</reference>
<protein>
    <submittedName>
        <fullName evidence="1">Uncharacterized protein</fullName>
    </submittedName>
</protein>
<evidence type="ECO:0000313" key="2">
    <source>
        <dbReference type="Proteomes" id="UP001152795"/>
    </source>
</evidence>
<dbReference type="AlphaFoldDB" id="A0A7D9L4E4"/>
<feature type="non-terminal residue" evidence="1">
    <location>
        <position position="146"/>
    </location>
</feature>
<dbReference type="PANTHER" id="PTHR23082">
    <property type="entry name" value="TRANSCRIPTION INITIATION FACTOR IIIC TFIIIC , POLYPEPTIDE 3-RELATED"/>
    <property type="match status" value="1"/>
</dbReference>
<sequence length="146" mass="16681">VARTFYKVGRFSDLEYIIKCAMSSAQFSGIKIYQRELDFLGVTACYCNGNLTAAFNVIRVVLLRNADCKHLWNMFARMMVGNGDSKHQKFCLRLLLKNPESFSLQMINGHNALTSGNYRYALGKETTRLKITRILIKVHITSIYLS</sequence>
<organism evidence="1 2">
    <name type="scientific">Paramuricea clavata</name>
    <name type="common">Red gorgonian</name>
    <name type="synonym">Violescent sea-whip</name>
    <dbReference type="NCBI Taxonomy" id="317549"/>
    <lineage>
        <taxon>Eukaryota</taxon>
        <taxon>Metazoa</taxon>
        <taxon>Cnidaria</taxon>
        <taxon>Anthozoa</taxon>
        <taxon>Octocorallia</taxon>
        <taxon>Malacalcyonacea</taxon>
        <taxon>Plexauridae</taxon>
        <taxon>Paramuricea</taxon>
    </lineage>
</organism>
<dbReference type="EMBL" id="CACRXK020013571">
    <property type="protein sequence ID" value="CAB4025381.1"/>
    <property type="molecule type" value="Genomic_DNA"/>
</dbReference>
<comment type="caution">
    <text evidence="1">The sequence shown here is derived from an EMBL/GenBank/DDBJ whole genome shotgun (WGS) entry which is preliminary data.</text>
</comment>
<name>A0A7D9L4E4_PARCT</name>
<dbReference type="PANTHER" id="PTHR23082:SF0">
    <property type="entry name" value="GENERAL TRANSCRIPTION FACTOR 3C POLYPEPTIDE 3"/>
    <property type="match status" value="1"/>
</dbReference>
<proteinExistence type="predicted"/>
<dbReference type="GO" id="GO:0006383">
    <property type="term" value="P:transcription by RNA polymerase III"/>
    <property type="evidence" value="ECO:0007669"/>
    <property type="project" value="InterPro"/>
</dbReference>
<dbReference type="InterPro" id="IPR039340">
    <property type="entry name" value="Tfc4/TFIIIC-102/Sfc4"/>
</dbReference>
<accession>A0A7D9L4E4</accession>